<dbReference type="EMBL" id="JBFBVU010000066">
    <property type="protein sequence ID" value="MEV8469019.1"/>
    <property type="molecule type" value="Genomic_DNA"/>
</dbReference>
<comment type="caution">
    <text evidence="12">The sequence shown here is derived from an EMBL/GenBank/DDBJ whole genome shotgun (WGS) entry which is preliminary data.</text>
</comment>
<dbReference type="InterPro" id="IPR000573">
    <property type="entry name" value="AconitaseA/IPMdHydase_ssu_swvl"/>
</dbReference>
<keyword evidence="9 10" id="KW-0100">Branched-chain amino acid biosynthesis</keyword>
<name>A0ABV3LBT2_9RHOB</name>
<comment type="function">
    <text evidence="2 10">Catalyzes the isomerization between 2-isopropylmalate and 3-isopropylmalate, via the formation of 2-isopropylmaleate.</text>
</comment>
<comment type="catalytic activity">
    <reaction evidence="1 10">
        <text>(2R,3S)-3-isopropylmalate = (2S)-2-isopropylmalate</text>
        <dbReference type="Rhea" id="RHEA:32287"/>
        <dbReference type="ChEBI" id="CHEBI:1178"/>
        <dbReference type="ChEBI" id="CHEBI:35121"/>
        <dbReference type="EC" id="4.2.1.33"/>
    </reaction>
</comment>
<evidence type="ECO:0000256" key="6">
    <source>
        <dbReference type="ARBA" id="ARBA00022430"/>
    </source>
</evidence>
<dbReference type="CDD" id="cd01577">
    <property type="entry name" value="IPMI_Swivel"/>
    <property type="match status" value="1"/>
</dbReference>
<dbReference type="NCBIfam" id="TIGR00171">
    <property type="entry name" value="leuD"/>
    <property type="match status" value="1"/>
</dbReference>
<dbReference type="InterPro" id="IPR004431">
    <property type="entry name" value="3-IsopropMal_deHydase_ssu"/>
</dbReference>
<dbReference type="SUPFAM" id="SSF52016">
    <property type="entry name" value="LeuD/IlvD-like"/>
    <property type="match status" value="1"/>
</dbReference>
<dbReference type="EC" id="4.2.1.33" evidence="10"/>
<dbReference type="NCBIfam" id="NF002458">
    <property type="entry name" value="PRK01641.1"/>
    <property type="match status" value="1"/>
</dbReference>
<dbReference type="InterPro" id="IPR015928">
    <property type="entry name" value="Aconitase/3IPM_dehydase_swvl"/>
</dbReference>
<dbReference type="Pfam" id="PF00694">
    <property type="entry name" value="Aconitase_C"/>
    <property type="match status" value="1"/>
</dbReference>
<evidence type="ECO:0000256" key="3">
    <source>
        <dbReference type="ARBA" id="ARBA00004729"/>
    </source>
</evidence>
<evidence type="ECO:0000256" key="10">
    <source>
        <dbReference type="HAMAP-Rule" id="MF_01031"/>
    </source>
</evidence>
<dbReference type="Gene3D" id="3.20.19.10">
    <property type="entry name" value="Aconitase, domain 4"/>
    <property type="match status" value="1"/>
</dbReference>
<evidence type="ECO:0000256" key="7">
    <source>
        <dbReference type="ARBA" id="ARBA00022605"/>
    </source>
</evidence>
<evidence type="ECO:0000256" key="9">
    <source>
        <dbReference type="ARBA" id="ARBA00023304"/>
    </source>
</evidence>
<comment type="similarity">
    <text evidence="4 10">Belongs to the LeuD family. LeuD type 1 subfamily.</text>
</comment>
<keyword evidence="13" id="KW-1185">Reference proteome</keyword>
<evidence type="ECO:0000259" key="11">
    <source>
        <dbReference type="Pfam" id="PF00694"/>
    </source>
</evidence>
<evidence type="ECO:0000256" key="5">
    <source>
        <dbReference type="ARBA" id="ARBA00011271"/>
    </source>
</evidence>
<comment type="pathway">
    <text evidence="3 10">Amino-acid biosynthesis; L-leucine biosynthesis; L-leucine from 3-methyl-2-oxobutanoate: step 2/4.</text>
</comment>
<evidence type="ECO:0000256" key="4">
    <source>
        <dbReference type="ARBA" id="ARBA00009845"/>
    </source>
</evidence>
<keyword evidence="8 10" id="KW-0456">Lyase</keyword>
<dbReference type="RefSeq" id="WP_366194972.1">
    <property type="nucleotide sequence ID" value="NZ_JBFBVU010000066.1"/>
</dbReference>
<dbReference type="HAMAP" id="MF_01031">
    <property type="entry name" value="LeuD_type1"/>
    <property type="match status" value="1"/>
</dbReference>
<comment type="subunit">
    <text evidence="5 10">Heterodimer of LeuC and LeuD.</text>
</comment>
<evidence type="ECO:0000256" key="2">
    <source>
        <dbReference type="ARBA" id="ARBA00002695"/>
    </source>
</evidence>
<evidence type="ECO:0000256" key="1">
    <source>
        <dbReference type="ARBA" id="ARBA00000491"/>
    </source>
</evidence>
<dbReference type="Proteomes" id="UP001553161">
    <property type="component" value="Unassembled WGS sequence"/>
</dbReference>
<dbReference type="GO" id="GO:0003861">
    <property type="term" value="F:3-isopropylmalate dehydratase activity"/>
    <property type="evidence" value="ECO:0007669"/>
    <property type="project" value="UniProtKB-EC"/>
</dbReference>
<evidence type="ECO:0000256" key="8">
    <source>
        <dbReference type="ARBA" id="ARBA00023239"/>
    </source>
</evidence>
<gene>
    <name evidence="10 12" type="primary">leuD</name>
    <name evidence="12" type="ORF">AB0T83_20025</name>
</gene>
<evidence type="ECO:0000313" key="13">
    <source>
        <dbReference type="Proteomes" id="UP001553161"/>
    </source>
</evidence>
<protein>
    <recommendedName>
        <fullName evidence="10">3-isopropylmalate dehydratase small subunit</fullName>
        <ecNumber evidence="10">4.2.1.33</ecNumber>
    </recommendedName>
    <alternativeName>
        <fullName evidence="10">Alpha-IPM isomerase</fullName>
        <shortName evidence="10">IPMI</shortName>
    </alternativeName>
    <alternativeName>
        <fullName evidence="10">Isopropylmalate isomerase</fullName>
    </alternativeName>
</protein>
<accession>A0ABV3LBT2</accession>
<feature type="domain" description="Aconitase A/isopropylmalate dehydratase small subunit swivel" evidence="11">
    <location>
        <begin position="1"/>
        <end position="123"/>
    </location>
</feature>
<dbReference type="InterPro" id="IPR050075">
    <property type="entry name" value="LeuD"/>
</dbReference>
<organism evidence="12 13">
    <name type="scientific">Meridianimarinicoccus marinus</name>
    <dbReference type="NCBI Taxonomy" id="3231483"/>
    <lineage>
        <taxon>Bacteria</taxon>
        <taxon>Pseudomonadati</taxon>
        <taxon>Pseudomonadota</taxon>
        <taxon>Alphaproteobacteria</taxon>
        <taxon>Rhodobacterales</taxon>
        <taxon>Paracoccaceae</taxon>
        <taxon>Meridianimarinicoccus</taxon>
    </lineage>
</organism>
<proteinExistence type="inferred from homology"/>
<keyword evidence="6 10" id="KW-0432">Leucine biosynthesis</keyword>
<dbReference type="PANTHER" id="PTHR43345">
    <property type="entry name" value="3-ISOPROPYLMALATE DEHYDRATASE SMALL SUBUNIT 2-RELATED-RELATED"/>
    <property type="match status" value="1"/>
</dbReference>
<evidence type="ECO:0000313" key="12">
    <source>
        <dbReference type="EMBL" id="MEV8469019.1"/>
    </source>
</evidence>
<sequence length="201" mass="22055">MEKFTNLTGIAAPLPMINVDTDMILPKNYMKTISRKGLGAALFADLRYDARGAENRDFVLNNVPYGDARILVSGANFGCGSSREHAPWALLDFGIRCIIAPSFADIFLGNCFKNGILPIALPQGDVDVLMADARNADTAVLTVDLLAGTIVRFNGERIGFEIDRFRRQCLLDGVDEIAMTLNNAEAVSKFETQAKELRPWV</sequence>
<keyword evidence="7 10" id="KW-0028">Amino-acid biosynthesis</keyword>
<dbReference type="PANTHER" id="PTHR43345:SF5">
    <property type="entry name" value="3-ISOPROPYLMALATE DEHYDRATASE SMALL SUBUNIT"/>
    <property type="match status" value="1"/>
</dbReference>
<reference evidence="12 13" key="1">
    <citation type="submission" date="2024-07" db="EMBL/GenBank/DDBJ databases">
        <authorList>
            <person name="Kang M."/>
        </authorList>
    </citation>
    <scope>NUCLEOTIDE SEQUENCE [LARGE SCALE GENOMIC DNA]</scope>
    <source>
        <strain evidence="12 13">DFM31</strain>
    </source>
</reference>
<dbReference type="InterPro" id="IPR033940">
    <property type="entry name" value="IPMI_Swivel"/>
</dbReference>